<proteinExistence type="predicted"/>
<dbReference type="Gene3D" id="1.10.555.10">
    <property type="entry name" value="Rho GTPase activation protein"/>
    <property type="match status" value="1"/>
</dbReference>
<evidence type="ECO:0000259" key="7">
    <source>
        <dbReference type="PROSITE" id="PS50003"/>
    </source>
</evidence>
<dbReference type="InterPro" id="IPR047234">
    <property type="entry name" value="GRAF_fam"/>
</dbReference>
<dbReference type="Gene3D" id="1.20.1270.60">
    <property type="entry name" value="Arfaptin homology (AH) domain/BAR domain"/>
    <property type="match status" value="1"/>
</dbReference>
<dbReference type="InterPro" id="IPR047225">
    <property type="entry name" value="PH_GRAF"/>
</dbReference>
<dbReference type="CDD" id="cd11882">
    <property type="entry name" value="SH3_GRAF-like"/>
    <property type="match status" value="1"/>
</dbReference>
<name>A0A7R9QHD6_9ACAR</name>
<dbReference type="FunFam" id="1.10.555.10:FF:000006">
    <property type="entry name" value="Rho GTPase activating protein 26"/>
    <property type="match status" value="1"/>
</dbReference>
<dbReference type="PANTHER" id="PTHR12552">
    <property type="entry name" value="OLIGOPHRENIN 1"/>
    <property type="match status" value="1"/>
</dbReference>
<evidence type="ECO:0000256" key="3">
    <source>
        <dbReference type="PROSITE-ProRule" id="PRU00192"/>
    </source>
</evidence>
<dbReference type="Gene3D" id="2.30.30.40">
    <property type="entry name" value="SH3 Domains"/>
    <property type="match status" value="1"/>
</dbReference>
<dbReference type="Pfam" id="PF16746">
    <property type="entry name" value="BAR_3"/>
    <property type="match status" value="1"/>
</dbReference>
<dbReference type="EMBL" id="CAJPVJ010002168">
    <property type="protein sequence ID" value="CAG2165864.1"/>
    <property type="molecule type" value="Genomic_DNA"/>
</dbReference>
<feature type="domain" description="PH" evidence="7">
    <location>
        <begin position="243"/>
        <end position="347"/>
    </location>
</feature>
<evidence type="ECO:0000259" key="6">
    <source>
        <dbReference type="PROSITE" id="PS50002"/>
    </source>
</evidence>
<dbReference type="Pfam" id="PF00620">
    <property type="entry name" value="RhoGAP"/>
    <property type="match status" value="1"/>
</dbReference>
<dbReference type="GO" id="GO:0005737">
    <property type="term" value="C:cytoplasm"/>
    <property type="evidence" value="ECO:0007669"/>
    <property type="project" value="InterPro"/>
</dbReference>
<dbReference type="FunFam" id="2.30.30.40:FF:000055">
    <property type="entry name" value="rho GTPase-activating protein 26 isoform X1"/>
    <property type="match status" value="1"/>
</dbReference>
<evidence type="ECO:0000256" key="2">
    <source>
        <dbReference type="ARBA" id="ARBA00022468"/>
    </source>
</evidence>
<keyword evidence="4" id="KW-0175">Coiled coil</keyword>
<dbReference type="CDD" id="cd01249">
    <property type="entry name" value="BAR-PH_GRAF_family"/>
    <property type="match status" value="1"/>
</dbReference>
<evidence type="ECO:0000256" key="5">
    <source>
        <dbReference type="SAM" id="MobiDB-lite"/>
    </source>
</evidence>
<dbReference type="SMART" id="SM00326">
    <property type="entry name" value="SH3"/>
    <property type="match status" value="1"/>
</dbReference>
<dbReference type="Pfam" id="PF00169">
    <property type="entry name" value="PH"/>
    <property type="match status" value="1"/>
</dbReference>
<dbReference type="PROSITE" id="PS50238">
    <property type="entry name" value="RHOGAP"/>
    <property type="match status" value="1"/>
</dbReference>
<feature type="compositionally biased region" description="Polar residues" evidence="5">
    <location>
        <begin position="730"/>
        <end position="744"/>
    </location>
</feature>
<dbReference type="GO" id="GO:0005096">
    <property type="term" value="F:GTPase activator activity"/>
    <property type="evidence" value="ECO:0007669"/>
    <property type="project" value="UniProtKB-KW"/>
</dbReference>
<evidence type="ECO:0000259" key="8">
    <source>
        <dbReference type="PROSITE" id="PS50238"/>
    </source>
</evidence>
<dbReference type="EMBL" id="OC916993">
    <property type="protein sequence ID" value="CAD7645811.1"/>
    <property type="molecule type" value="Genomic_DNA"/>
</dbReference>
<dbReference type="PROSITE" id="PS50002">
    <property type="entry name" value="SH3"/>
    <property type="match status" value="1"/>
</dbReference>
<dbReference type="InterPro" id="IPR001849">
    <property type="entry name" value="PH_domain"/>
</dbReference>
<dbReference type="PROSITE" id="PS50003">
    <property type="entry name" value="PH_DOMAIN"/>
    <property type="match status" value="1"/>
</dbReference>
<dbReference type="InterPro" id="IPR036028">
    <property type="entry name" value="SH3-like_dom_sf"/>
</dbReference>
<accession>A0A7R9QHD6</accession>
<feature type="domain" description="SH3" evidence="6">
    <location>
        <begin position="789"/>
        <end position="848"/>
    </location>
</feature>
<dbReference type="SUPFAM" id="SSF50729">
    <property type="entry name" value="PH domain-like"/>
    <property type="match status" value="1"/>
</dbReference>
<evidence type="ECO:0000256" key="1">
    <source>
        <dbReference type="ARBA" id="ARBA00022443"/>
    </source>
</evidence>
<dbReference type="InterPro" id="IPR001452">
    <property type="entry name" value="SH3_domain"/>
</dbReference>
<dbReference type="FunFam" id="2.30.29.30:FF:000496">
    <property type="entry name" value="Rho GTPase-activating protein"/>
    <property type="match status" value="1"/>
</dbReference>
<keyword evidence="10" id="KW-1185">Reference proteome</keyword>
<organism evidence="9">
    <name type="scientific">Oppiella nova</name>
    <dbReference type="NCBI Taxonomy" id="334625"/>
    <lineage>
        <taxon>Eukaryota</taxon>
        <taxon>Metazoa</taxon>
        <taxon>Ecdysozoa</taxon>
        <taxon>Arthropoda</taxon>
        <taxon>Chelicerata</taxon>
        <taxon>Arachnida</taxon>
        <taxon>Acari</taxon>
        <taxon>Acariformes</taxon>
        <taxon>Sarcoptiformes</taxon>
        <taxon>Oribatida</taxon>
        <taxon>Brachypylina</taxon>
        <taxon>Oppioidea</taxon>
        <taxon>Oppiidae</taxon>
        <taxon>Oppiella</taxon>
    </lineage>
</organism>
<evidence type="ECO:0000256" key="4">
    <source>
        <dbReference type="SAM" id="Coils"/>
    </source>
</evidence>
<reference evidence="9" key="1">
    <citation type="submission" date="2020-11" db="EMBL/GenBank/DDBJ databases">
        <authorList>
            <person name="Tran Van P."/>
        </authorList>
    </citation>
    <scope>NUCLEOTIDE SEQUENCE</scope>
</reference>
<feature type="coiled-coil region" evidence="4">
    <location>
        <begin position="202"/>
        <end position="229"/>
    </location>
</feature>
<dbReference type="GO" id="GO:0007165">
    <property type="term" value="P:signal transduction"/>
    <property type="evidence" value="ECO:0007669"/>
    <property type="project" value="InterPro"/>
</dbReference>
<keyword evidence="2" id="KW-0343">GTPase activation</keyword>
<feature type="compositionally biased region" description="Low complexity" evidence="5">
    <location>
        <begin position="745"/>
        <end position="768"/>
    </location>
</feature>
<evidence type="ECO:0000313" key="10">
    <source>
        <dbReference type="Proteomes" id="UP000728032"/>
    </source>
</evidence>
<dbReference type="PANTHER" id="PTHR12552:SF1">
    <property type="entry name" value="RHO GTPASE-ACTIVATING PROTEIN GRAF"/>
    <property type="match status" value="1"/>
</dbReference>
<dbReference type="InterPro" id="IPR011993">
    <property type="entry name" value="PH-like_dom_sf"/>
</dbReference>
<dbReference type="InterPro" id="IPR027267">
    <property type="entry name" value="AH/BAR_dom_sf"/>
</dbReference>
<evidence type="ECO:0008006" key="11">
    <source>
        <dbReference type="Google" id="ProtNLM"/>
    </source>
</evidence>
<dbReference type="Proteomes" id="UP000728032">
    <property type="component" value="Unassembled WGS sequence"/>
</dbReference>
<dbReference type="CDD" id="cd07602">
    <property type="entry name" value="BAR_RhoGAP_OPHN1-like"/>
    <property type="match status" value="1"/>
</dbReference>
<keyword evidence="1 3" id="KW-0728">SH3 domain</keyword>
<dbReference type="SUPFAM" id="SSF48350">
    <property type="entry name" value="GTPase activation domain, GAP"/>
    <property type="match status" value="1"/>
</dbReference>
<gene>
    <name evidence="9" type="ORF">ONB1V03_LOCUS5402</name>
</gene>
<dbReference type="SUPFAM" id="SSF103657">
    <property type="entry name" value="BAR/IMD domain-like"/>
    <property type="match status" value="1"/>
</dbReference>
<dbReference type="SMART" id="SM00324">
    <property type="entry name" value="RhoGAP"/>
    <property type="match status" value="1"/>
</dbReference>
<dbReference type="Gene3D" id="2.30.29.30">
    <property type="entry name" value="Pleckstrin-homology domain (PH domain)/Phosphotyrosine-binding domain (PTB)"/>
    <property type="match status" value="1"/>
</dbReference>
<evidence type="ECO:0000313" key="9">
    <source>
        <dbReference type="EMBL" id="CAD7645811.1"/>
    </source>
</evidence>
<dbReference type="OrthoDB" id="3183924at2759"/>
<dbReference type="AlphaFoldDB" id="A0A7R9QHD6"/>
<sequence length="848" mass="97037">MKTMGLLPLEFTDDLSRVQRSVADTLSNFSFECIGSSQTDDEIVIAGSLKEFGRLLSTIEDERDRMLERASATFIEPIEKFRREQIGGAKEVKKKFDKETTRFCQSLERHLNLSTKKSENHLQEADASLEMEQRHFFQASSEYVLKLQEVNERKKFEFVETVITCSLPFPESPVFSVLSFMYGWLTFYHQGHEVAKEFKSIITDLQIRLQRTRANYETTQNETESLMNKMLEKLQDSGSLNKMYTRQGYLFLMEKKAFGTSWAKHFCQYDKENKRFTMIQYNQTIAKIISTEEITLKECIRRMSDSIDKRFCFDIIPVEKPNCLYTFQALSEEDRKLWLDAMDGKEPIQLNPTLAGKPLPQQQEDCHLDDLGFTFVQKCIHVIEKRGLEDQGLYRVVGVASKVNRLIQLCLDRRKISDNNEIYDFDSTDEWETKTITSALKTYFRNLPEPLMTFRLHIAFIAAAKHENKVQRIEAIHCLVHKLPALNLEMLELLVKHLCKVANHCEKNLMTVSNLGVCFGPTLLRPEEETVAAIMDIKFGNVVVELLIENCDKIFGTKPENGFQTLQRSSPSGAITPMNASAYVTPMGANNSPLYGRLQYDNNSTYAQIRGGPTRSTSQDQLMVMTNPMLQHQYRRPLYQHSLSHASHQMTASFPPPPNTLTYAQSIQSLPQQHYVQYPTNGPQQQSLQRAVRPIAIYNQWNGPPNVVALGTGSPQMHQMIDNNHKEKSPTASSGSADSLLNTYTQSSQVQNTSPNNNTSPPNTYPNTKSFYNYRQQIISAPSVQNIPINFRKVRTRYACVGENDSELSFEPNMIITNVRQSREPGWLEGCLNGKTGLIPENYVEFLD</sequence>
<feature type="region of interest" description="Disordered" evidence="5">
    <location>
        <begin position="712"/>
        <end position="769"/>
    </location>
</feature>
<dbReference type="InterPro" id="IPR004148">
    <property type="entry name" value="BAR_dom"/>
</dbReference>
<protein>
    <recommendedName>
        <fullName evidence="11">Rho GTPase-activating protein 26</fullName>
    </recommendedName>
</protein>
<feature type="domain" description="Rho-GAP" evidence="8">
    <location>
        <begin position="357"/>
        <end position="555"/>
    </location>
</feature>
<dbReference type="Pfam" id="PF14604">
    <property type="entry name" value="SH3_9"/>
    <property type="match status" value="1"/>
</dbReference>
<dbReference type="InterPro" id="IPR008936">
    <property type="entry name" value="Rho_GTPase_activation_prot"/>
</dbReference>
<dbReference type="SMART" id="SM00233">
    <property type="entry name" value="PH"/>
    <property type="match status" value="1"/>
</dbReference>
<dbReference type="SUPFAM" id="SSF50044">
    <property type="entry name" value="SH3-domain"/>
    <property type="match status" value="1"/>
</dbReference>
<dbReference type="InterPro" id="IPR000198">
    <property type="entry name" value="RhoGAP_dom"/>
</dbReference>